<evidence type="ECO:0000256" key="1">
    <source>
        <dbReference type="SAM" id="MobiDB-lite"/>
    </source>
</evidence>
<comment type="caution">
    <text evidence="2">The sequence shown here is derived from an EMBL/GenBank/DDBJ whole genome shotgun (WGS) entry which is preliminary data.</text>
</comment>
<keyword evidence="3" id="KW-1185">Reference proteome</keyword>
<accession>A0ABR1W8T7</accession>
<dbReference type="RefSeq" id="XP_066667373.1">
    <property type="nucleotide sequence ID" value="XM_066812031.1"/>
</dbReference>
<reference evidence="2 3" key="1">
    <citation type="submission" date="2023-01" db="EMBL/GenBank/DDBJ databases">
        <title>Analysis of 21 Apiospora genomes using comparative genomics revels a genus with tremendous synthesis potential of carbohydrate active enzymes and secondary metabolites.</title>
        <authorList>
            <person name="Sorensen T."/>
        </authorList>
    </citation>
    <scope>NUCLEOTIDE SEQUENCE [LARGE SCALE GENOMIC DNA]</scope>
    <source>
        <strain evidence="2 3">CBS 114990</strain>
    </source>
</reference>
<gene>
    <name evidence="2" type="ORF">PG997_007716</name>
</gene>
<dbReference type="Proteomes" id="UP001433268">
    <property type="component" value="Unassembled WGS sequence"/>
</dbReference>
<name>A0ABR1W8T7_9PEZI</name>
<dbReference type="EMBL" id="JAQQWN010000006">
    <property type="protein sequence ID" value="KAK8079898.1"/>
    <property type="molecule type" value="Genomic_DNA"/>
</dbReference>
<feature type="compositionally biased region" description="Polar residues" evidence="1">
    <location>
        <begin position="113"/>
        <end position="126"/>
    </location>
</feature>
<dbReference type="GeneID" id="92045091"/>
<evidence type="ECO:0000313" key="2">
    <source>
        <dbReference type="EMBL" id="KAK8079898.1"/>
    </source>
</evidence>
<feature type="region of interest" description="Disordered" evidence="1">
    <location>
        <begin position="107"/>
        <end position="145"/>
    </location>
</feature>
<organism evidence="2 3">
    <name type="scientific">Apiospora hydei</name>
    <dbReference type="NCBI Taxonomy" id="1337664"/>
    <lineage>
        <taxon>Eukaryota</taxon>
        <taxon>Fungi</taxon>
        <taxon>Dikarya</taxon>
        <taxon>Ascomycota</taxon>
        <taxon>Pezizomycotina</taxon>
        <taxon>Sordariomycetes</taxon>
        <taxon>Xylariomycetidae</taxon>
        <taxon>Amphisphaeriales</taxon>
        <taxon>Apiosporaceae</taxon>
        <taxon>Apiospora</taxon>
    </lineage>
</organism>
<protein>
    <submittedName>
        <fullName evidence="2">Uncharacterized protein</fullName>
    </submittedName>
</protein>
<evidence type="ECO:0000313" key="3">
    <source>
        <dbReference type="Proteomes" id="UP001433268"/>
    </source>
</evidence>
<sequence>MIVRPPPLIPDENNWEDLGMADSSLTAPVAELGKRVSEAAAHPPKLEGSHGIDTTWSPGQDIERLLAGNGAIIGRAISRAHQAGESGSLFCLGVLYHAQLQRQLQRQLRAAATSQSADPPATQRTPQGPRLPGSQAARSAPGPVL</sequence>
<proteinExistence type="predicted"/>